<protein>
    <submittedName>
        <fullName evidence="1">Uncharacterized protein</fullName>
    </submittedName>
</protein>
<evidence type="ECO:0000313" key="2">
    <source>
        <dbReference type="Proteomes" id="UP000092444"/>
    </source>
</evidence>
<organism evidence="1 2">
    <name type="scientific">Glossina morsitans morsitans</name>
    <name type="common">Savannah tsetse fly</name>
    <dbReference type="NCBI Taxonomy" id="37546"/>
    <lineage>
        <taxon>Eukaryota</taxon>
        <taxon>Metazoa</taxon>
        <taxon>Ecdysozoa</taxon>
        <taxon>Arthropoda</taxon>
        <taxon>Hexapoda</taxon>
        <taxon>Insecta</taxon>
        <taxon>Pterygota</taxon>
        <taxon>Neoptera</taxon>
        <taxon>Endopterygota</taxon>
        <taxon>Diptera</taxon>
        <taxon>Brachycera</taxon>
        <taxon>Muscomorpha</taxon>
        <taxon>Hippoboscoidea</taxon>
        <taxon>Glossinidae</taxon>
        <taxon>Glossina</taxon>
    </lineage>
</organism>
<proteinExistence type="predicted"/>
<dbReference type="EnsemblMetazoa" id="GMOY004137-RA">
    <property type="protein sequence ID" value="GMOY004137-PA"/>
    <property type="gene ID" value="GMOY004137"/>
</dbReference>
<dbReference type="Proteomes" id="UP000092444">
    <property type="component" value="Unassembled WGS sequence"/>
</dbReference>
<dbReference type="AlphaFoldDB" id="A0A1B0FJV2"/>
<accession>A0A1B0FJV2</accession>
<keyword evidence="2" id="KW-1185">Reference proteome</keyword>
<sequence length="75" mass="8508">MAMKDGDSTYGPRLTMDYFPSRKLKKWMGGKRFANKSAIDDYFGAHDGSHYSPSVKTVEYCWEKCIELSADCVGK</sequence>
<evidence type="ECO:0000313" key="1">
    <source>
        <dbReference type="EnsemblMetazoa" id="GMOY004137-PA"/>
    </source>
</evidence>
<reference evidence="1" key="1">
    <citation type="submission" date="2020-05" db="UniProtKB">
        <authorList>
            <consortium name="EnsemblMetazoa"/>
        </authorList>
    </citation>
    <scope>IDENTIFICATION</scope>
    <source>
        <strain evidence="1">Yale</strain>
    </source>
</reference>
<dbReference type="VEuPathDB" id="VectorBase:GMOY004137"/>
<name>A0A1B0FJV2_GLOMM</name>
<dbReference type="EMBL" id="CCAG010002040">
    <property type="status" value="NOT_ANNOTATED_CDS"/>
    <property type="molecule type" value="Genomic_DNA"/>
</dbReference>